<dbReference type="AlphaFoldDB" id="A0A2H3B6B0"/>
<evidence type="ECO:0000313" key="2">
    <source>
        <dbReference type="Proteomes" id="UP000218334"/>
    </source>
</evidence>
<dbReference type="EMBL" id="KZ293535">
    <property type="protein sequence ID" value="PBK58576.1"/>
    <property type="molecule type" value="Genomic_DNA"/>
</dbReference>
<organism evidence="1 2">
    <name type="scientific">Armillaria solidipes</name>
    <dbReference type="NCBI Taxonomy" id="1076256"/>
    <lineage>
        <taxon>Eukaryota</taxon>
        <taxon>Fungi</taxon>
        <taxon>Dikarya</taxon>
        <taxon>Basidiomycota</taxon>
        <taxon>Agaricomycotina</taxon>
        <taxon>Agaricomycetes</taxon>
        <taxon>Agaricomycetidae</taxon>
        <taxon>Agaricales</taxon>
        <taxon>Marasmiineae</taxon>
        <taxon>Physalacriaceae</taxon>
        <taxon>Armillaria</taxon>
    </lineage>
</organism>
<sequence>MCQSNPLHEQRRTKKDKTDMWDDAKFGVAVHRMVQDSSSYRGSDSDSPIVLKMALERWRRIAEALRQPGFVVMRELCDHRGGTRHKKRVSVYFFFGCSVRHHPLKLVLLEQESFLANRAMEHNDALSDEEVSNKIGRGTGGIKDWRG</sequence>
<keyword evidence="2" id="KW-1185">Reference proteome</keyword>
<evidence type="ECO:0000313" key="1">
    <source>
        <dbReference type="EMBL" id="PBK58576.1"/>
    </source>
</evidence>
<reference evidence="2" key="1">
    <citation type="journal article" date="2017" name="Nat. Ecol. Evol.">
        <title>Genome expansion and lineage-specific genetic innovations in the forest pathogenic fungi Armillaria.</title>
        <authorList>
            <person name="Sipos G."/>
            <person name="Prasanna A.N."/>
            <person name="Walter M.C."/>
            <person name="O'Connor E."/>
            <person name="Balint B."/>
            <person name="Krizsan K."/>
            <person name="Kiss B."/>
            <person name="Hess J."/>
            <person name="Varga T."/>
            <person name="Slot J."/>
            <person name="Riley R."/>
            <person name="Boka B."/>
            <person name="Rigling D."/>
            <person name="Barry K."/>
            <person name="Lee J."/>
            <person name="Mihaltcheva S."/>
            <person name="LaButti K."/>
            <person name="Lipzen A."/>
            <person name="Waldron R."/>
            <person name="Moloney N.M."/>
            <person name="Sperisen C."/>
            <person name="Kredics L."/>
            <person name="Vagvoelgyi C."/>
            <person name="Patrignani A."/>
            <person name="Fitzpatrick D."/>
            <person name="Nagy I."/>
            <person name="Doyle S."/>
            <person name="Anderson J.B."/>
            <person name="Grigoriev I.V."/>
            <person name="Gueldener U."/>
            <person name="Muensterkoetter M."/>
            <person name="Nagy L.G."/>
        </authorList>
    </citation>
    <scope>NUCLEOTIDE SEQUENCE [LARGE SCALE GENOMIC DNA]</scope>
    <source>
        <strain evidence="2">28-4</strain>
    </source>
</reference>
<protein>
    <submittedName>
        <fullName evidence="1">Uncharacterized protein</fullName>
    </submittedName>
</protein>
<accession>A0A2H3B6B0</accession>
<proteinExistence type="predicted"/>
<gene>
    <name evidence="1" type="ORF">ARMSODRAFT_983733</name>
</gene>
<name>A0A2H3B6B0_9AGAR</name>
<dbReference type="Proteomes" id="UP000218334">
    <property type="component" value="Unassembled WGS sequence"/>
</dbReference>